<accession>A0AAW1MQ11</accession>
<feature type="compositionally biased region" description="Polar residues" evidence="1">
    <location>
        <begin position="718"/>
        <end position="727"/>
    </location>
</feature>
<protein>
    <submittedName>
        <fullName evidence="3">Reverse transcriptase (RNA-dependent DNA polymerase)</fullName>
    </submittedName>
</protein>
<gene>
    <name evidence="3" type="ORF">QE152_g5274</name>
</gene>
<feature type="compositionally biased region" description="Basic residues" evidence="1">
    <location>
        <begin position="702"/>
        <end position="711"/>
    </location>
</feature>
<dbReference type="GO" id="GO:0003964">
    <property type="term" value="F:RNA-directed DNA polymerase activity"/>
    <property type="evidence" value="ECO:0007669"/>
    <property type="project" value="UniProtKB-KW"/>
</dbReference>
<dbReference type="InterPro" id="IPR000477">
    <property type="entry name" value="RT_dom"/>
</dbReference>
<keyword evidence="3" id="KW-0808">Transferase</keyword>
<dbReference type="Pfam" id="PF00078">
    <property type="entry name" value="RVT_1"/>
    <property type="match status" value="1"/>
</dbReference>
<name>A0AAW1MQ11_POPJA</name>
<keyword evidence="4" id="KW-1185">Reference proteome</keyword>
<feature type="domain" description="Reverse transcriptase" evidence="2">
    <location>
        <begin position="39"/>
        <end position="316"/>
    </location>
</feature>
<evidence type="ECO:0000256" key="1">
    <source>
        <dbReference type="SAM" id="MobiDB-lite"/>
    </source>
</evidence>
<keyword evidence="3" id="KW-0695">RNA-directed DNA polymerase</keyword>
<dbReference type="Proteomes" id="UP001458880">
    <property type="component" value="Unassembled WGS sequence"/>
</dbReference>
<evidence type="ECO:0000313" key="4">
    <source>
        <dbReference type="Proteomes" id="UP001458880"/>
    </source>
</evidence>
<proteinExistence type="predicted"/>
<feature type="region of interest" description="Disordered" evidence="1">
    <location>
        <begin position="702"/>
        <end position="763"/>
    </location>
</feature>
<organism evidence="3 4">
    <name type="scientific">Popillia japonica</name>
    <name type="common">Japanese beetle</name>
    <dbReference type="NCBI Taxonomy" id="7064"/>
    <lineage>
        <taxon>Eukaryota</taxon>
        <taxon>Metazoa</taxon>
        <taxon>Ecdysozoa</taxon>
        <taxon>Arthropoda</taxon>
        <taxon>Hexapoda</taxon>
        <taxon>Insecta</taxon>
        <taxon>Pterygota</taxon>
        <taxon>Neoptera</taxon>
        <taxon>Endopterygota</taxon>
        <taxon>Coleoptera</taxon>
        <taxon>Polyphaga</taxon>
        <taxon>Scarabaeiformia</taxon>
        <taxon>Scarabaeidae</taxon>
        <taxon>Rutelinae</taxon>
        <taxon>Popillia</taxon>
    </lineage>
</organism>
<sequence length="763" mass="85832">MPRHLISDALEWINEIPTVPTHYLAKPVPRELLEALFNILLYRRLTPVSFMASRTVLIPKEGDRRDPNNWRPITIGSAIQRLLHRIIARRLQAAVDLHPNQRGFAEVDGTLANTLVLDTYIKSRRIQGKSYNVLSLDVRKAFDTVSREAIHLAMMRLGVPTAMRDYIESTFRDAYTTINVGAQHSREIRLKRGVKQGDPLSPILFSMLLDELIDDLNNTNCGGTLPSGHRVAALAFADDLLLLQDQDVHVPEALDIVNTYFRLRGMTINPGKCISIAAATIQGKSVPRSRPIFKVHGKFVPVLRDLNTFKYLGLQYSNTGADKPSVFNLVKWLANLHKAPLKPDQKLAMLKRHIIPKLHYGLQTPNITGQILSEADRLIRKAVRRVLHLSVHTGSQFLYAAIRDGGLGIPQLRYHIPDVLRRRLENLSRDDSLAKAMLASPGPAAEFRQRVSVLAARGPPQAYWREQVATRPFSRGLEDCAHDAASREWLLRTPAGWTGRDFVRAAQLRTGNLPTMGLPYIPRERRRCRAGCERVESVSHILQACPVTHFERIKRHDEIVRKIAAHCRKRGWTTEVEPRIYHQDGQLFIPDLAVHLAAESILVCDVQVCWEGHRTLAESWQNKKLVYDHPRFREAAARRWAGSRIAISPLVLGARGVWPRSNAETAALLQLPKTIKGSCIQSCLKWGSSIHKIFMASVWKHGPRPAHHHQPRPPEGQATANTGTLQSGRPALSHSRKKRKRQLTPTQRAPSLAIPPAGASLDN</sequence>
<dbReference type="CDD" id="cd01650">
    <property type="entry name" value="RT_nLTR_like"/>
    <property type="match status" value="1"/>
</dbReference>
<comment type="caution">
    <text evidence="3">The sequence shown here is derived from an EMBL/GenBank/DDBJ whole genome shotgun (WGS) entry which is preliminary data.</text>
</comment>
<evidence type="ECO:0000259" key="2">
    <source>
        <dbReference type="PROSITE" id="PS50878"/>
    </source>
</evidence>
<evidence type="ECO:0000313" key="3">
    <source>
        <dbReference type="EMBL" id="KAK9747499.1"/>
    </source>
</evidence>
<keyword evidence="3" id="KW-0548">Nucleotidyltransferase</keyword>
<dbReference type="SUPFAM" id="SSF56672">
    <property type="entry name" value="DNA/RNA polymerases"/>
    <property type="match status" value="1"/>
</dbReference>
<dbReference type="PANTHER" id="PTHR19446">
    <property type="entry name" value="REVERSE TRANSCRIPTASES"/>
    <property type="match status" value="1"/>
</dbReference>
<dbReference type="PROSITE" id="PS50878">
    <property type="entry name" value="RT_POL"/>
    <property type="match status" value="1"/>
</dbReference>
<dbReference type="EMBL" id="JASPKY010000030">
    <property type="protein sequence ID" value="KAK9747499.1"/>
    <property type="molecule type" value="Genomic_DNA"/>
</dbReference>
<reference evidence="3 4" key="1">
    <citation type="journal article" date="2024" name="BMC Genomics">
        <title>De novo assembly and annotation of Popillia japonica's genome with initial clues to its potential as an invasive pest.</title>
        <authorList>
            <person name="Cucini C."/>
            <person name="Boschi S."/>
            <person name="Funari R."/>
            <person name="Cardaioli E."/>
            <person name="Iannotti N."/>
            <person name="Marturano G."/>
            <person name="Paoli F."/>
            <person name="Bruttini M."/>
            <person name="Carapelli A."/>
            <person name="Frati F."/>
            <person name="Nardi F."/>
        </authorList>
    </citation>
    <scope>NUCLEOTIDE SEQUENCE [LARGE SCALE GENOMIC DNA]</scope>
    <source>
        <strain evidence="3">DMR45628</strain>
    </source>
</reference>
<dbReference type="AlphaFoldDB" id="A0AAW1MQ11"/>
<dbReference type="InterPro" id="IPR043502">
    <property type="entry name" value="DNA/RNA_pol_sf"/>
</dbReference>